<sequence length="110" mass="12483">MSIKSHLEKAEDSARQALINALAEGEDYYLTDLFNLLNDVRELNQKVGNTIRFTDNSSQWESDRLEYNFNLTSDYLDRPGGDMDALDNVLDFPKGDIVINKSDDGNITFS</sequence>
<dbReference type="EMBL" id="KJ019069">
    <property type="protein sequence ID" value="AIX24078.1"/>
    <property type="molecule type" value="Genomic_DNA"/>
</dbReference>
<dbReference type="OrthoDB" id="23481at10239"/>
<proteinExistence type="predicted"/>
<dbReference type="GeneID" id="24171361"/>
<dbReference type="RefSeq" id="YP_009134165.1">
    <property type="nucleotide sequence ID" value="NC_026926.1"/>
</dbReference>
<name>A0A0E3HCF9_9CAUD</name>
<dbReference type="KEGG" id="vg:24171361"/>
<dbReference type="Proteomes" id="UP000033008">
    <property type="component" value="Segment"/>
</dbReference>
<accession>A0A0E3HCF9</accession>
<evidence type="ECO:0000313" key="1">
    <source>
        <dbReference type="EMBL" id="AIX24078.1"/>
    </source>
</evidence>
<evidence type="ECO:0000313" key="2">
    <source>
        <dbReference type="Proteomes" id="UP000033008"/>
    </source>
</evidence>
<reference evidence="1 2" key="1">
    <citation type="submission" date="2013-12" db="EMBL/GenBank/DDBJ databases">
        <title>Ecological redundancy of diverse viral populations within a natural community.</title>
        <authorList>
            <person name="Gregory A.C."/>
            <person name="LaButti K."/>
            <person name="Copeland A."/>
            <person name="Woyke T."/>
            <person name="Sullivan M.B."/>
        </authorList>
    </citation>
    <scope>NUCLEOTIDE SEQUENCE [LARGE SCALE GENOMIC DNA]</scope>
    <source>
        <strain evidence="1">Syn7803US103</strain>
    </source>
</reference>
<organism evidence="1 2">
    <name type="scientific">Synechococcus phage ACG-2014j</name>
    <dbReference type="NCBI Taxonomy" id="1493514"/>
    <lineage>
        <taxon>Viruses</taxon>
        <taxon>Duplodnaviria</taxon>
        <taxon>Heunggongvirae</taxon>
        <taxon>Uroviricota</taxon>
        <taxon>Caudoviricetes</taxon>
        <taxon>Pantevenvirales</taxon>
        <taxon>Kyanoviridae</taxon>
        <taxon>Potamoivirus</taxon>
        <taxon>Potamoivirus tusconj</taxon>
    </lineage>
</organism>
<protein>
    <submittedName>
        <fullName evidence="1">Uncharacterized protein</fullName>
    </submittedName>
</protein>
<gene>
    <name evidence="1" type="ORF">Syn7803US103_183</name>
</gene>